<reference evidence="3" key="1">
    <citation type="submission" date="2017-01" db="EMBL/GenBank/DDBJ databases">
        <authorList>
            <person name="Varghese N."/>
            <person name="Submissions S."/>
        </authorList>
    </citation>
    <scope>NUCLEOTIDE SEQUENCE [LARGE SCALE GENOMIC DNA]</scope>
    <source>
        <strain evidence="3">DSM 21054</strain>
    </source>
</reference>
<sequence length="152" mass="16820">MQALKNYNKKHINLEEVYALVDKALETSGAGFPFYVHDIKGSGPAAVELLEKHHLITYIHKHHDKALSTYIVSEKGIEVLDKGGIKVFLELEAAIKKIPAVTPRSRFTVVITPDEGVAPNNQLKQAKTFARVCLGIALVSLALACWAFWANR</sequence>
<dbReference type="KEGG" id="fln:FLA_3927"/>
<dbReference type="AlphaFoldDB" id="A0A173MK95"/>
<keyword evidence="1" id="KW-0472">Membrane</keyword>
<keyword evidence="1" id="KW-0812">Transmembrane</keyword>
<name>A0A173MK95_9BACT</name>
<proteinExistence type="predicted"/>
<accession>A0A173MK95</accession>
<dbReference type="Proteomes" id="UP000186917">
    <property type="component" value="Unassembled WGS sequence"/>
</dbReference>
<evidence type="ECO:0000313" key="2">
    <source>
        <dbReference type="EMBL" id="SIT06153.1"/>
    </source>
</evidence>
<dbReference type="RefSeq" id="WP_076379003.1">
    <property type="nucleotide sequence ID" value="NZ_AP017422.1"/>
</dbReference>
<dbReference type="STRING" id="477680.SAMN05421788_103241"/>
<keyword evidence="3" id="KW-1185">Reference proteome</keyword>
<evidence type="ECO:0000256" key="1">
    <source>
        <dbReference type="SAM" id="Phobius"/>
    </source>
</evidence>
<feature type="transmembrane region" description="Helical" evidence="1">
    <location>
        <begin position="129"/>
        <end position="149"/>
    </location>
</feature>
<dbReference type="EMBL" id="FTOR01000003">
    <property type="protein sequence ID" value="SIT06153.1"/>
    <property type="molecule type" value="Genomic_DNA"/>
</dbReference>
<keyword evidence="1" id="KW-1133">Transmembrane helix</keyword>
<protein>
    <submittedName>
        <fullName evidence="2">Uncharacterized protein</fullName>
    </submittedName>
</protein>
<gene>
    <name evidence="2" type="ORF">SAMN05421788_103241</name>
</gene>
<evidence type="ECO:0000313" key="3">
    <source>
        <dbReference type="Proteomes" id="UP000186917"/>
    </source>
</evidence>
<organism evidence="2 3">
    <name type="scientific">Filimonas lacunae</name>
    <dbReference type="NCBI Taxonomy" id="477680"/>
    <lineage>
        <taxon>Bacteria</taxon>
        <taxon>Pseudomonadati</taxon>
        <taxon>Bacteroidota</taxon>
        <taxon>Chitinophagia</taxon>
        <taxon>Chitinophagales</taxon>
        <taxon>Chitinophagaceae</taxon>
        <taxon>Filimonas</taxon>
    </lineage>
</organism>